<evidence type="ECO:0000313" key="3">
    <source>
        <dbReference type="EMBL" id="GJS78502.1"/>
    </source>
</evidence>
<reference evidence="3" key="2">
    <citation type="submission" date="2022-01" db="EMBL/GenBank/DDBJ databases">
        <authorList>
            <person name="Yamashiro T."/>
            <person name="Shiraishi A."/>
            <person name="Satake H."/>
            <person name="Nakayama K."/>
        </authorList>
    </citation>
    <scope>NUCLEOTIDE SEQUENCE</scope>
</reference>
<feature type="compositionally biased region" description="Low complexity" evidence="1">
    <location>
        <begin position="234"/>
        <end position="251"/>
    </location>
</feature>
<gene>
    <name evidence="3" type="ORF">Tco_0728383</name>
</gene>
<evidence type="ECO:0000313" key="4">
    <source>
        <dbReference type="Proteomes" id="UP001151760"/>
    </source>
</evidence>
<protein>
    <submittedName>
        <fullName evidence="3">Reverse transcriptase domain-containing protein</fullName>
    </submittedName>
</protein>
<evidence type="ECO:0000256" key="1">
    <source>
        <dbReference type="SAM" id="MobiDB-lite"/>
    </source>
</evidence>
<feature type="region of interest" description="Disordered" evidence="1">
    <location>
        <begin position="226"/>
        <end position="251"/>
    </location>
</feature>
<evidence type="ECO:0000259" key="2">
    <source>
        <dbReference type="Pfam" id="PF03732"/>
    </source>
</evidence>
<organism evidence="3 4">
    <name type="scientific">Tanacetum coccineum</name>
    <dbReference type="NCBI Taxonomy" id="301880"/>
    <lineage>
        <taxon>Eukaryota</taxon>
        <taxon>Viridiplantae</taxon>
        <taxon>Streptophyta</taxon>
        <taxon>Embryophyta</taxon>
        <taxon>Tracheophyta</taxon>
        <taxon>Spermatophyta</taxon>
        <taxon>Magnoliopsida</taxon>
        <taxon>eudicotyledons</taxon>
        <taxon>Gunneridae</taxon>
        <taxon>Pentapetalae</taxon>
        <taxon>asterids</taxon>
        <taxon>campanulids</taxon>
        <taxon>Asterales</taxon>
        <taxon>Asteraceae</taxon>
        <taxon>Asteroideae</taxon>
        <taxon>Anthemideae</taxon>
        <taxon>Anthemidinae</taxon>
        <taxon>Tanacetum</taxon>
    </lineage>
</organism>
<reference evidence="3" key="1">
    <citation type="journal article" date="2022" name="Int. J. Mol. Sci.">
        <title>Draft Genome of Tanacetum Coccineum: Genomic Comparison of Closely Related Tanacetum-Family Plants.</title>
        <authorList>
            <person name="Yamashiro T."/>
            <person name="Shiraishi A."/>
            <person name="Nakayama K."/>
            <person name="Satake H."/>
        </authorList>
    </citation>
    <scope>NUCLEOTIDE SEQUENCE</scope>
</reference>
<comment type="caution">
    <text evidence="3">The sequence shown here is derived from an EMBL/GenBank/DDBJ whole genome shotgun (WGS) entry which is preliminary data.</text>
</comment>
<name>A0ABQ4YNL0_9ASTR</name>
<dbReference type="InterPro" id="IPR005162">
    <property type="entry name" value="Retrotrans_gag_dom"/>
</dbReference>
<feature type="domain" description="Retrotransposon gag" evidence="2">
    <location>
        <begin position="117"/>
        <end position="184"/>
    </location>
</feature>
<feature type="region of interest" description="Disordered" evidence="1">
    <location>
        <begin position="47"/>
        <end position="66"/>
    </location>
</feature>
<sequence>MPPRKAPRTRTTPTTATATTLMTDAAIRALISRGMADALAEQEIQRNNNLNGDGSQGSGSGITRNVRPSREFTYTDFLKCQPMNFKGTEQFVGLTQWFERMETIFNIIGQDAAYGVPWNTLMKMMTAKYCPRNKIKKLEMEIWELKVKGTDLASYTQRFQELALMCGRMFPEESDKIEKYVGGLPNMIHGSVMASKPKTMQDAVEFAIELMDKKIRTFAECQTENKRKFEDTSRNNQNQQQQNKRQNTSRA</sequence>
<keyword evidence="4" id="KW-1185">Reference proteome</keyword>
<keyword evidence="3" id="KW-0695">RNA-directed DNA polymerase</keyword>
<dbReference type="GO" id="GO:0003964">
    <property type="term" value="F:RNA-directed DNA polymerase activity"/>
    <property type="evidence" value="ECO:0007669"/>
    <property type="project" value="UniProtKB-KW"/>
</dbReference>
<proteinExistence type="predicted"/>
<keyword evidence="3" id="KW-0808">Transferase</keyword>
<dbReference type="EMBL" id="BQNB010010529">
    <property type="protein sequence ID" value="GJS78502.1"/>
    <property type="molecule type" value="Genomic_DNA"/>
</dbReference>
<accession>A0ABQ4YNL0</accession>
<dbReference type="Pfam" id="PF03732">
    <property type="entry name" value="Retrotrans_gag"/>
    <property type="match status" value="1"/>
</dbReference>
<keyword evidence="3" id="KW-0548">Nucleotidyltransferase</keyword>
<dbReference type="Proteomes" id="UP001151760">
    <property type="component" value="Unassembled WGS sequence"/>
</dbReference>